<evidence type="ECO:0000313" key="2">
    <source>
        <dbReference type="Proteomes" id="UP001467674"/>
    </source>
</evidence>
<reference evidence="1 2" key="1">
    <citation type="submission" date="2024-06" db="EMBL/GenBank/DDBJ databases">
        <title>Construction of an artificial bacterial consortium using nitrogen cycle bacteria from Cuatro Cienegas Basin and a mangrove forest.</title>
        <authorList>
            <person name="Aguilera-Najera D."/>
            <person name="Marquez-Cianci L."/>
            <person name="Martinez-Perez E."/>
            <person name="Rosas-Barrera M."/>
            <person name="Rodriguez-Cruz U.E."/>
            <person name="Tapia-Lopez R."/>
            <person name="Eguiarte L.E."/>
            <person name="Souza-Saldivar V."/>
        </authorList>
    </citation>
    <scope>NUCLEOTIDE SEQUENCE [LARGE SCALE GENOMIC DNA]</scope>
    <source>
        <strain evidence="1 2">S14-15</strain>
    </source>
</reference>
<dbReference type="InterPro" id="IPR021146">
    <property type="entry name" value="Phage_gp6-like_head-tail"/>
</dbReference>
<gene>
    <name evidence="1" type="ORF">ABQG71_06315</name>
</gene>
<proteinExistence type="predicted"/>
<comment type="caution">
    <text evidence="1">The sequence shown here is derived from an EMBL/GenBank/DDBJ whole genome shotgun (WGS) entry which is preliminary data.</text>
</comment>
<dbReference type="Pfam" id="PF05135">
    <property type="entry name" value="Phage_connect_1"/>
    <property type="match status" value="1"/>
</dbReference>
<evidence type="ECO:0000313" key="1">
    <source>
        <dbReference type="EMBL" id="MER3120801.1"/>
    </source>
</evidence>
<sequence length="85" mass="9633">MSIDLEKVKHFLRVDGDEDDVLIEELIASAAEYLENAGVKEAQEQSALYGLAVKLLVQEWFDNRGVNPVSHKLYFSLQSIILQLK</sequence>
<dbReference type="Gene3D" id="1.10.3230.30">
    <property type="entry name" value="Phage gp6-like head-tail connector protein"/>
    <property type="match status" value="1"/>
</dbReference>
<dbReference type="InterPro" id="IPR006450">
    <property type="entry name" value="Phage_HK97_gp6-like"/>
</dbReference>
<dbReference type="NCBIfam" id="TIGR01560">
    <property type="entry name" value="put_DNA_pack"/>
    <property type="match status" value="1"/>
</dbReference>
<accession>A0ABV1S2P6</accession>
<keyword evidence="2" id="KW-1185">Reference proteome</keyword>
<protein>
    <submittedName>
        <fullName evidence="1">Head-tail connector protein</fullName>
    </submittedName>
</protein>
<name>A0ABV1S2P6_BACAB</name>
<dbReference type="EMBL" id="JBEOME010000002">
    <property type="protein sequence ID" value="MER3120801.1"/>
    <property type="molecule type" value="Genomic_DNA"/>
</dbReference>
<organism evidence="1 2">
    <name type="scientific">Bacillus altitudinis</name>
    <dbReference type="NCBI Taxonomy" id="293387"/>
    <lineage>
        <taxon>Bacteria</taxon>
        <taxon>Bacillati</taxon>
        <taxon>Bacillota</taxon>
        <taxon>Bacilli</taxon>
        <taxon>Bacillales</taxon>
        <taxon>Bacillaceae</taxon>
        <taxon>Bacillus</taxon>
    </lineage>
</organism>
<dbReference type="RefSeq" id="WP_350385252.1">
    <property type="nucleotide sequence ID" value="NZ_JBEOME010000002.1"/>
</dbReference>
<dbReference type="CDD" id="cd08054">
    <property type="entry name" value="gp6"/>
    <property type="match status" value="1"/>
</dbReference>
<dbReference type="Proteomes" id="UP001467674">
    <property type="component" value="Unassembled WGS sequence"/>
</dbReference>